<sequence>MKKFWISATSIFLIWSVVWIIGIKYQLGSGTSSSRWVFDAYQHKIHAAQQASGPRVLIVAGSNAMFGIDSGMLEQDWQRPVINLGVNAGLGLPYILDVSKRVARPGDIILMPMEYALYLDEGKANAQVIDYVMGRDLDYWRSLDRTGQLKFAAGLSAERLLNGLRHLPDLPVTNGTYGAHHLDARGDQTHTSPAERSPGDIAAVKAAKAWNYGRRADTETGGWSSIADYALWAKNQQICLIAVPTVLLHHAKYDTDPEDQVFYTQLPNRLKQLGLEFLGKPQDFMYPPGWFFDTDHHLQDWARSKHTARLIQLLHSRPQTACGH</sequence>
<feature type="region of interest" description="Disordered" evidence="1">
    <location>
        <begin position="178"/>
        <end position="197"/>
    </location>
</feature>
<evidence type="ECO:0000256" key="1">
    <source>
        <dbReference type="SAM" id="MobiDB-lite"/>
    </source>
</evidence>
<gene>
    <name evidence="2" type="ORF">H8L32_22730</name>
</gene>
<comment type="caution">
    <text evidence="2">The sequence shown here is derived from an EMBL/GenBank/DDBJ whole genome shotgun (WGS) entry which is preliminary data.</text>
</comment>
<organism evidence="2 3">
    <name type="scientific">Undibacterium hunanense</name>
    <dbReference type="NCBI Taxonomy" id="2762292"/>
    <lineage>
        <taxon>Bacteria</taxon>
        <taxon>Pseudomonadati</taxon>
        <taxon>Pseudomonadota</taxon>
        <taxon>Betaproteobacteria</taxon>
        <taxon>Burkholderiales</taxon>
        <taxon>Oxalobacteraceae</taxon>
        <taxon>Undibacterium</taxon>
    </lineage>
</organism>
<dbReference type="Proteomes" id="UP000650424">
    <property type="component" value="Unassembled WGS sequence"/>
</dbReference>
<evidence type="ECO:0000313" key="2">
    <source>
        <dbReference type="EMBL" id="MBC3920298.1"/>
    </source>
</evidence>
<keyword evidence="3" id="KW-1185">Reference proteome</keyword>
<dbReference type="RefSeq" id="WP_186949692.1">
    <property type="nucleotide sequence ID" value="NZ_JACOGF010000014.1"/>
</dbReference>
<protein>
    <submittedName>
        <fullName evidence="2">Uncharacterized protein</fullName>
    </submittedName>
</protein>
<evidence type="ECO:0000313" key="3">
    <source>
        <dbReference type="Proteomes" id="UP000650424"/>
    </source>
</evidence>
<name>A0ABR6ZWP9_9BURK</name>
<accession>A0ABR6ZWP9</accession>
<reference evidence="2 3" key="1">
    <citation type="submission" date="2020-08" db="EMBL/GenBank/DDBJ databases">
        <title>Novel species isolated from subtropical streams in China.</title>
        <authorList>
            <person name="Lu H."/>
        </authorList>
    </citation>
    <scope>NUCLEOTIDE SEQUENCE [LARGE SCALE GENOMIC DNA]</scope>
    <source>
        <strain evidence="2 3">CY18W</strain>
    </source>
</reference>
<dbReference type="EMBL" id="JACOGF010000014">
    <property type="protein sequence ID" value="MBC3920298.1"/>
    <property type="molecule type" value="Genomic_DNA"/>
</dbReference>
<proteinExistence type="predicted"/>